<dbReference type="AlphaFoldDB" id="A0AAD7J7G9"/>
<evidence type="ECO:0000313" key="2">
    <source>
        <dbReference type="EMBL" id="KAJ7757343.1"/>
    </source>
</evidence>
<comment type="caution">
    <text evidence="2">The sequence shown here is derived from an EMBL/GenBank/DDBJ whole genome shotgun (WGS) entry which is preliminary data.</text>
</comment>
<organism evidence="2 3">
    <name type="scientific">Mycena maculata</name>
    <dbReference type="NCBI Taxonomy" id="230809"/>
    <lineage>
        <taxon>Eukaryota</taxon>
        <taxon>Fungi</taxon>
        <taxon>Dikarya</taxon>
        <taxon>Basidiomycota</taxon>
        <taxon>Agaricomycotina</taxon>
        <taxon>Agaricomycetes</taxon>
        <taxon>Agaricomycetidae</taxon>
        <taxon>Agaricales</taxon>
        <taxon>Marasmiineae</taxon>
        <taxon>Mycenaceae</taxon>
        <taxon>Mycena</taxon>
    </lineage>
</organism>
<accession>A0AAD7J7G9</accession>
<dbReference type="EMBL" id="JARJLG010000058">
    <property type="protein sequence ID" value="KAJ7757343.1"/>
    <property type="molecule type" value="Genomic_DNA"/>
</dbReference>
<keyword evidence="3" id="KW-1185">Reference proteome</keyword>
<proteinExistence type="predicted"/>
<dbReference type="Proteomes" id="UP001215280">
    <property type="component" value="Unassembled WGS sequence"/>
</dbReference>
<evidence type="ECO:0000313" key="3">
    <source>
        <dbReference type="Proteomes" id="UP001215280"/>
    </source>
</evidence>
<protein>
    <submittedName>
        <fullName evidence="2">Uncharacterized protein</fullName>
    </submittedName>
</protein>
<gene>
    <name evidence="2" type="ORF">DFH07DRAFT_772825</name>
</gene>
<evidence type="ECO:0000256" key="1">
    <source>
        <dbReference type="SAM" id="MobiDB-lite"/>
    </source>
</evidence>
<name>A0AAD7J7G9_9AGAR</name>
<sequence length="412" mass="44455">MAEKLFRPKACTRANHVTLSHPYLRRFMFRIMMGMGTRDEVLDIGQWLKTWTVFLDDKVWRTRCLAICRAPPHRTLESNAALAAMVQELMLGTQLSVQASTETADHRRIIAAGYAEAEKYRETIAGPGDTGCERGQWAVHISTAVGHDAFLRTCSSLSRLRFGFQSTSEAEEGAALCPTLKTASKHISFASFAALVPVVSILSVQPGPQRMMPATACASGGNRWKHSVCLLIPNVHISLPSSLFSRPRSEFTHKAYEYMNSTDPPPPPALPRPPPLRHDLASPPGAGALTALTRLPGAVPRPCGVTQLPRCAIEFKESAMKNVPGIGGQTVGFTGTAERAIRGGKTISCPWTPAACVNVERSETIRPTCANVNFLLGNATCSSTVVEQCPAFHALGSLESESGGIALLLALR</sequence>
<reference evidence="2" key="1">
    <citation type="submission" date="2023-03" db="EMBL/GenBank/DDBJ databases">
        <title>Massive genome expansion in bonnet fungi (Mycena s.s.) driven by repeated elements and novel gene families across ecological guilds.</title>
        <authorList>
            <consortium name="Lawrence Berkeley National Laboratory"/>
            <person name="Harder C.B."/>
            <person name="Miyauchi S."/>
            <person name="Viragh M."/>
            <person name="Kuo A."/>
            <person name="Thoen E."/>
            <person name="Andreopoulos B."/>
            <person name="Lu D."/>
            <person name="Skrede I."/>
            <person name="Drula E."/>
            <person name="Henrissat B."/>
            <person name="Morin E."/>
            <person name="Kohler A."/>
            <person name="Barry K."/>
            <person name="LaButti K."/>
            <person name="Morin E."/>
            <person name="Salamov A."/>
            <person name="Lipzen A."/>
            <person name="Mereny Z."/>
            <person name="Hegedus B."/>
            <person name="Baldrian P."/>
            <person name="Stursova M."/>
            <person name="Weitz H."/>
            <person name="Taylor A."/>
            <person name="Grigoriev I.V."/>
            <person name="Nagy L.G."/>
            <person name="Martin F."/>
            <person name="Kauserud H."/>
        </authorList>
    </citation>
    <scope>NUCLEOTIDE SEQUENCE</scope>
    <source>
        <strain evidence="2">CBHHK188m</strain>
    </source>
</reference>
<feature type="compositionally biased region" description="Pro residues" evidence="1">
    <location>
        <begin position="263"/>
        <end position="274"/>
    </location>
</feature>
<feature type="region of interest" description="Disordered" evidence="1">
    <location>
        <begin position="257"/>
        <end position="283"/>
    </location>
</feature>